<dbReference type="SUPFAM" id="SSF56059">
    <property type="entry name" value="Glutathione synthetase ATP-binding domain-like"/>
    <property type="match status" value="1"/>
</dbReference>
<reference evidence="5 6" key="1">
    <citation type="submission" date="2019-11" db="EMBL/GenBank/DDBJ databases">
        <authorList>
            <person name="Holert J."/>
        </authorList>
    </citation>
    <scope>NUCLEOTIDE SEQUENCE [LARGE SCALE GENOMIC DNA]</scope>
    <source>
        <strain evidence="4">BC3_2A</strain>
        <strain evidence="3">SB11_1A</strain>
    </source>
</reference>
<keyword evidence="4" id="KW-0436">Ligase</keyword>
<dbReference type="Gene3D" id="3.30.1490.20">
    <property type="entry name" value="ATP-grasp fold, A domain"/>
    <property type="match status" value="1"/>
</dbReference>
<keyword evidence="5" id="KW-1185">Reference proteome</keyword>
<feature type="domain" description="Pyruvate phosphate dikinase AMP/ATP-binding" evidence="2">
    <location>
        <begin position="73"/>
        <end position="218"/>
    </location>
</feature>
<dbReference type="RefSeq" id="WP_159266911.1">
    <property type="nucleotide sequence ID" value="NZ_CACSIK010000001.1"/>
</dbReference>
<organism evidence="4 6">
    <name type="scientific">Zhongshania aliphaticivorans</name>
    <dbReference type="NCBI Taxonomy" id="1470434"/>
    <lineage>
        <taxon>Bacteria</taxon>
        <taxon>Pseudomonadati</taxon>
        <taxon>Pseudomonadota</taxon>
        <taxon>Gammaproteobacteria</taxon>
        <taxon>Cellvibrionales</taxon>
        <taxon>Spongiibacteraceae</taxon>
        <taxon>Zhongshania</taxon>
    </lineage>
</organism>
<keyword evidence="4" id="KW-0808">Transferase</keyword>
<dbReference type="EC" id="6.4.-.-" evidence="4"/>
<evidence type="ECO:0000259" key="2">
    <source>
        <dbReference type="Pfam" id="PF01326"/>
    </source>
</evidence>
<accession>A0A5S9N761</accession>
<dbReference type="PANTHER" id="PTHR43615:SF1">
    <property type="entry name" value="PPDK_N DOMAIN-CONTAINING PROTEIN"/>
    <property type="match status" value="1"/>
</dbReference>
<dbReference type="InterPro" id="IPR013815">
    <property type="entry name" value="ATP_grasp_subdomain_1"/>
</dbReference>
<dbReference type="InterPro" id="IPR002192">
    <property type="entry name" value="PPDK_AMP/ATP-bd"/>
</dbReference>
<dbReference type="Pfam" id="PF01326">
    <property type="entry name" value="PPDK_N"/>
    <property type="match status" value="1"/>
</dbReference>
<dbReference type="GO" id="GO:0016874">
    <property type="term" value="F:ligase activity"/>
    <property type="evidence" value="ECO:0007669"/>
    <property type="project" value="UniProtKB-KW"/>
</dbReference>
<dbReference type="Pfam" id="PF00391">
    <property type="entry name" value="PEP-utilizers"/>
    <property type="match status" value="1"/>
</dbReference>
<evidence type="ECO:0000313" key="5">
    <source>
        <dbReference type="Proteomes" id="UP000435877"/>
    </source>
</evidence>
<dbReference type="AlphaFoldDB" id="A0A5S9N761"/>
<sequence>MPTTIKTNTVTEQGAIQDTKPQIMWLKDIDITSNAVGGKAAGLRRLIDWNLAVPEGFVIVDANLSLNTALLETCYQAMGGGKVAVRSSALGEDGSEHSFAGLYETVLNVEGADQLISAVNACVASLNSHRATNYRQQQNSDSASMCVVVQQMVDAQAAGVLFSVDPVSGRHDRLVVDAVAGLGEALVSGEQTPDHYEYDLDNTLCFEERINDKAILSSDQQQQLVMGARQAVAAAGEALDMEWAFDQRGKLFWLQARPVTTVGADLDELNTPVNHDDVLTRCNIGEMMPGASCPLTFSTTGRAIERGMQQMHVSYASRPAVTDEWTQVAMCSGKMFLNLTGSSAAASNVLGIDVKSMGLSVCGRIVEELHAPPKRSIFTRLGGMLRLLRYLQKADTVIAEFNHRAKLFQIPTTGSSTDIAKALDDAQAFFYEASAVHLQSSTTSGFASNVLQSMISGGQTSSPEEEAEAGKLMAGARGVESAVLVDQLDAIVEKISRHPDARHCFIDTDAQVALAWLRGEASGAASDFAAFLARHGHRSYRELCVREVCWADAPQNLVATMQASVAARLMGSPNSVRPEPVDLTTLSRGLRWIVPKAHNAVRRREATKSLLVDITNRLKRGYRALGHQLVADKKLDDADQVFFFLHNELMAFVNTDADSEQIAYWNHHSKMRRRALDFQNQLEFDEICVGKPEPIDLRSRVASGDGQLVGRPVSRGLVEGKARVALSVADAAAILPGEILVAPITDVGWTPYFSMIAGLVTDVGSAVSHGAVIAREYGLPAIVNTRTASKQIKTGDTIRLDADTGVVTVLTKQ</sequence>
<dbReference type="PANTHER" id="PTHR43615">
    <property type="entry name" value="PHOSPHOENOLPYRUVATE SYNTHASE-RELATED"/>
    <property type="match status" value="1"/>
</dbReference>
<name>A0A5S9N761_9GAMM</name>
<dbReference type="OrthoDB" id="9765468at2"/>
<dbReference type="GO" id="GO:0005524">
    <property type="term" value="F:ATP binding"/>
    <property type="evidence" value="ECO:0007669"/>
    <property type="project" value="InterPro"/>
</dbReference>
<dbReference type="InterPro" id="IPR008279">
    <property type="entry name" value="PEP-util_enz_mobile_dom"/>
</dbReference>
<dbReference type="EMBL" id="CACSIK010000001">
    <property type="protein sequence ID" value="CAA0080336.1"/>
    <property type="molecule type" value="Genomic_DNA"/>
</dbReference>
<evidence type="ECO:0000313" key="6">
    <source>
        <dbReference type="Proteomes" id="UP000439591"/>
    </source>
</evidence>
<proteinExistence type="predicted"/>
<dbReference type="Gene3D" id="3.30.470.20">
    <property type="entry name" value="ATP-grasp fold, B domain"/>
    <property type="match status" value="1"/>
</dbReference>
<feature type="domain" description="PEP-utilising enzyme mobile" evidence="1">
    <location>
        <begin position="736"/>
        <end position="805"/>
    </location>
</feature>
<dbReference type="Proteomes" id="UP000439591">
    <property type="component" value="Unassembled WGS sequence"/>
</dbReference>
<gene>
    <name evidence="4" type="primary">pigC</name>
    <name evidence="3" type="ORF">IHBHHGIJ_00196</name>
    <name evidence="4" type="ORF">KFEGEMFD_00953</name>
</gene>
<dbReference type="SUPFAM" id="SSF52009">
    <property type="entry name" value="Phosphohistidine domain"/>
    <property type="match status" value="1"/>
</dbReference>
<dbReference type="EMBL" id="CACSIM010000001">
    <property type="protein sequence ID" value="CAA0085772.1"/>
    <property type="molecule type" value="Genomic_DNA"/>
</dbReference>
<dbReference type="Gene3D" id="3.50.30.10">
    <property type="entry name" value="Phosphohistidine domain"/>
    <property type="match status" value="1"/>
</dbReference>
<dbReference type="InterPro" id="IPR036637">
    <property type="entry name" value="Phosphohistidine_dom_sf"/>
</dbReference>
<dbReference type="GO" id="GO:0016301">
    <property type="term" value="F:kinase activity"/>
    <property type="evidence" value="ECO:0007669"/>
    <property type="project" value="InterPro"/>
</dbReference>
<evidence type="ECO:0000313" key="4">
    <source>
        <dbReference type="EMBL" id="CAA0085772.1"/>
    </source>
</evidence>
<evidence type="ECO:0000313" key="3">
    <source>
        <dbReference type="EMBL" id="CAA0080336.1"/>
    </source>
</evidence>
<evidence type="ECO:0000259" key="1">
    <source>
        <dbReference type="Pfam" id="PF00391"/>
    </source>
</evidence>
<dbReference type="InterPro" id="IPR051549">
    <property type="entry name" value="PEP_Utilizing_Enz"/>
</dbReference>
<protein>
    <submittedName>
        <fullName evidence="4">Prodigiosin synthesizing transferase PigC</fullName>
        <ecNumber evidence="4">6.4.-.-</ecNumber>
    </submittedName>
</protein>
<dbReference type="Proteomes" id="UP000435877">
    <property type="component" value="Unassembled WGS sequence"/>
</dbReference>